<evidence type="ECO:0000259" key="5">
    <source>
        <dbReference type="Pfam" id="PF06803"/>
    </source>
</evidence>
<keyword evidence="7" id="KW-1185">Reference proteome</keyword>
<evidence type="ECO:0000256" key="2">
    <source>
        <dbReference type="ARBA" id="ARBA00022692"/>
    </source>
</evidence>
<accession>A0AAE3N1P1</accession>
<dbReference type="Proteomes" id="UP001208771">
    <property type="component" value="Unassembled WGS sequence"/>
</dbReference>
<evidence type="ECO:0000256" key="1">
    <source>
        <dbReference type="ARBA" id="ARBA00004127"/>
    </source>
</evidence>
<comment type="subcellular location">
    <subcellularLocation>
        <location evidence="1">Endomembrane system</location>
        <topology evidence="1">Multi-pass membrane protein</topology>
    </subcellularLocation>
</comment>
<organism evidence="6 7">
    <name type="scientific">Ectorhizobium quercum</name>
    <dbReference type="NCBI Taxonomy" id="2965071"/>
    <lineage>
        <taxon>Bacteria</taxon>
        <taxon>Pseudomonadati</taxon>
        <taxon>Pseudomonadota</taxon>
        <taxon>Alphaproteobacteria</taxon>
        <taxon>Hyphomicrobiales</taxon>
        <taxon>Rhizobiaceae</taxon>
        <taxon>Ectorhizobium</taxon>
    </lineage>
</organism>
<dbReference type="Pfam" id="PF06803">
    <property type="entry name" value="DUF1232"/>
    <property type="match status" value="1"/>
</dbReference>
<evidence type="ECO:0000313" key="7">
    <source>
        <dbReference type="Proteomes" id="UP001208771"/>
    </source>
</evidence>
<evidence type="ECO:0000313" key="6">
    <source>
        <dbReference type="EMBL" id="MCX8999333.1"/>
    </source>
</evidence>
<name>A0AAE3N1P1_9HYPH</name>
<dbReference type="EMBL" id="JANFPI010000007">
    <property type="protein sequence ID" value="MCX8999333.1"/>
    <property type="molecule type" value="Genomic_DNA"/>
</dbReference>
<dbReference type="PIRSF" id="PIRSF031804">
    <property type="entry name" value="UCP031804"/>
    <property type="match status" value="1"/>
</dbReference>
<gene>
    <name evidence="6" type="ORF">NOF55_19695</name>
</gene>
<reference evidence="6" key="1">
    <citation type="submission" date="2022-07" db="EMBL/GenBank/DDBJ databases">
        <title>Ectorhizobium quercum gen.nov., sp. nov.</title>
        <authorList>
            <person name="Ma T."/>
            <person name="Li Y."/>
        </authorList>
    </citation>
    <scope>NUCLEOTIDE SEQUENCE</scope>
    <source>
        <strain evidence="6">BDR2-2</strain>
    </source>
</reference>
<keyword evidence="4" id="KW-0472">Membrane</keyword>
<keyword evidence="2" id="KW-0812">Transmembrane</keyword>
<protein>
    <submittedName>
        <fullName evidence="6">YkvA family protein</fullName>
    </submittedName>
</protein>
<dbReference type="InterPro" id="IPR010652">
    <property type="entry name" value="DUF1232"/>
</dbReference>
<dbReference type="AlphaFoldDB" id="A0AAE3N1P1"/>
<dbReference type="GO" id="GO:0012505">
    <property type="term" value="C:endomembrane system"/>
    <property type="evidence" value="ECO:0007669"/>
    <property type="project" value="UniProtKB-SubCell"/>
</dbReference>
<keyword evidence="3" id="KW-1133">Transmembrane helix</keyword>
<evidence type="ECO:0000256" key="4">
    <source>
        <dbReference type="ARBA" id="ARBA00023136"/>
    </source>
</evidence>
<dbReference type="InterPro" id="IPR016983">
    <property type="entry name" value="UCP031804"/>
</dbReference>
<dbReference type="RefSeq" id="WP_306412826.1">
    <property type="nucleotide sequence ID" value="NZ_JANFPI010000007.1"/>
</dbReference>
<sequence>MDDVKYGEILLPGDEETEQRREETVRAGFWPKIRKVATKVPFARDAVAAWYCATDRQTPVRVKGVLFAALAYFVMPADLIPDIFTVIGFSDDMAVLTAAFALIRGHIRDRHYEAADRALSGEIEAPEKN</sequence>
<evidence type="ECO:0000256" key="3">
    <source>
        <dbReference type="ARBA" id="ARBA00022989"/>
    </source>
</evidence>
<feature type="domain" description="DUF1232" evidence="5">
    <location>
        <begin position="63"/>
        <end position="97"/>
    </location>
</feature>
<proteinExistence type="predicted"/>
<comment type="caution">
    <text evidence="6">The sequence shown here is derived from an EMBL/GenBank/DDBJ whole genome shotgun (WGS) entry which is preliminary data.</text>
</comment>